<evidence type="ECO:0000256" key="1">
    <source>
        <dbReference type="SAM" id="SignalP"/>
    </source>
</evidence>
<keyword evidence="1" id="KW-0732">Signal</keyword>
<evidence type="ECO:0000313" key="2">
    <source>
        <dbReference type="EMBL" id="MCE2593930.1"/>
    </source>
</evidence>
<reference evidence="2 3" key="1">
    <citation type="journal article" date="2022" name="Environ. Microbiol. Rep.">
        <title>Eco-phylogenetic analyses reveal divergent evolution of vitamin B12 metabolism in the marine bacterial family 'Psychromonadaceae'.</title>
        <authorList>
            <person name="Jin X."/>
            <person name="Yang Y."/>
            <person name="Cao H."/>
            <person name="Gao B."/>
            <person name="Zhao Z."/>
        </authorList>
    </citation>
    <scope>NUCLEOTIDE SEQUENCE [LARGE SCALE GENOMIC DNA]</scope>
    <source>
        <strain evidence="2 3">MKS20</strain>
    </source>
</reference>
<dbReference type="Proteomes" id="UP001201273">
    <property type="component" value="Unassembled WGS sequence"/>
</dbReference>
<organism evidence="2 3">
    <name type="scientific">Motilimonas cestriensis</name>
    <dbReference type="NCBI Taxonomy" id="2742685"/>
    <lineage>
        <taxon>Bacteria</taxon>
        <taxon>Pseudomonadati</taxon>
        <taxon>Pseudomonadota</taxon>
        <taxon>Gammaproteobacteria</taxon>
        <taxon>Alteromonadales</taxon>
        <taxon>Alteromonadales genera incertae sedis</taxon>
        <taxon>Motilimonas</taxon>
    </lineage>
</organism>
<protein>
    <submittedName>
        <fullName evidence="2">Uncharacterized protein</fullName>
    </submittedName>
</protein>
<name>A0ABS8W970_9GAMM</name>
<evidence type="ECO:0000313" key="3">
    <source>
        <dbReference type="Proteomes" id="UP001201273"/>
    </source>
</evidence>
<sequence>MSRLVVLLLIVSCGFISLSAQAKYSEFMPVGDPDQATPAQVDGEVFVSLHQVVSDSPFVARINFVGDESLAMEMMFALVESASGKVTWLQQRRTSQYMFEASHPTLAFDAQRYQLKAYRVIRPILLADLTEQVGRPITREKAKANVKIPLNTDSCQIKRQPQQTFWQLAKAYAKQQQLNIYDSILSLFYSNLSSFSANNIQRLVGTSLACPTERQRNWWVEQGRSGAIYQALLQGEPYDEVISLNELPQ</sequence>
<feature type="chain" id="PRO_5045601347" evidence="1">
    <location>
        <begin position="23"/>
        <end position="249"/>
    </location>
</feature>
<accession>A0ABS8W970</accession>
<dbReference type="RefSeq" id="WP_233051514.1">
    <property type="nucleotide sequence ID" value="NZ_JAIMJA010000003.1"/>
</dbReference>
<gene>
    <name evidence="2" type="ORF">K6Y31_03770</name>
</gene>
<keyword evidence="3" id="KW-1185">Reference proteome</keyword>
<dbReference type="EMBL" id="JAIMJA010000003">
    <property type="protein sequence ID" value="MCE2593930.1"/>
    <property type="molecule type" value="Genomic_DNA"/>
</dbReference>
<comment type="caution">
    <text evidence="2">The sequence shown here is derived from an EMBL/GenBank/DDBJ whole genome shotgun (WGS) entry which is preliminary data.</text>
</comment>
<feature type="signal peptide" evidence="1">
    <location>
        <begin position="1"/>
        <end position="22"/>
    </location>
</feature>
<proteinExistence type="predicted"/>